<dbReference type="SUPFAM" id="SSF54909">
    <property type="entry name" value="Dimeric alpha+beta barrel"/>
    <property type="match status" value="1"/>
</dbReference>
<accession>A0A4V2NHF5</accession>
<comment type="caution">
    <text evidence="2">The sequence shown here is derived from an EMBL/GenBank/DDBJ whole genome shotgun (WGS) entry which is preliminary data.</text>
</comment>
<keyword evidence="3" id="KW-1185">Reference proteome</keyword>
<name>A0A4V2NHF5_9BURK</name>
<evidence type="ECO:0000313" key="3">
    <source>
        <dbReference type="Proteomes" id="UP000294200"/>
    </source>
</evidence>
<feature type="region of interest" description="Disordered" evidence="1">
    <location>
        <begin position="48"/>
        <end position="70"/>
    </location>
</feature>
<evidence type="ECO:0000256" key="1">
    <source>
        <dbReference type="SAM" id="MobiDB-lite"/>
    </source>
</evidence>
<dbReference type="AlphaFoldDB" id="A0A4V2NHF5"/>
<dbReference type="InterPro" id="IPR011008">
    <property type="entry name" value="Dimeric_a/b-barrel"/>
</dbReference>
<organism evidence="2 3">
    <name type="scientific">Paraburkholderia steynii</name>
    <dbReference type="NCBI Taxonomy" id="1245441"/>
    <lineage>
        <taxon>Bacteria</taxon>
        <taxon>Pseudomonadati</taxon>
        <taxon>Pseudomonadota</taxon>
        <taxon>Betaproteobacteria</taxon>
        <taxon>Burkholderiales</taxon>
        <taxon>Burkholderiaceae</taxon>
        <taxon>Paraburkholderia</taxon>
    </lineage>
</organism>
<protein>
    <recommendedName>
        <fullName evidence="4">EthD domain-containing protein</fullName>
    </recommendedName>
</protein>
<sequence length="337" mass="38132">MSNFVAEKLFRPPHVQTRPGGSGPLTVLFSLLSRADTTPLDVRRLGDGYTLDKSGQPLRDPAKDSSAIGFESNPNVSFEHWGEYWRKVHGVRFTHIEEDNDRSLERLLRYDQLHRFAPGPTSFNAPPYRAPADESGMLWPTILGHIEPYQRPRLDGVAYLNFESIDDIAAVFANERVRTKILPEDLTMFRDIAPVLARQHIIIPSESGNEAVTLVKLHVRRKDEARESFQQWWLEDHGPYVSSHCQGSQLVKRYAQLHNIGGREPGEAFFHPDAATLDGISLMSFSSLADLEDFLVSPMNASIVEHESLKTEQAASEYWTTIGMMIVNRIRPEVRTA</sequence>
<gene>
    <name evidence="2" type="ORF">BZM27_10375</name>
</gene>
<dbReference type="Proteomes" id="UP000294200">
    <property type="component" value="Unassembled WGS sequence"/>
</dbReference>
<reference evidence="2 3" key="1">
    <citation type="submission" date="2017-02" db="EMBL/GenBank/DDBJ databases">
        <title>Paraburkholderia sophoroidis sp. nov. and Paraburkholderia steynii sp. nov. rhizobial symbionts of the fynbos legume Hypocalyptus sophoroides.</title>
        <authorList>
            <person name="Steenkamp E.T."/>
            <person name="Beukes C.W."/>
            <person name="Van Zyl E."/>
            <person name="Avontuur J."/>
            <person name="Chan W.Y."/>
            <person name="Hassen A."/>
            <person name="Palmer M."/>
            <person name="Mthombeni L."/>
            <person name="Phalane F."/>
            <person name="Sereme K."/>
            <person name="Venter S.N."/>
        </authorList>
    </citation>
    <scope>NUCLEOTIDE SEQUENCE [LARGE SCALE GENOMIC DNA]</scope>
    <source>
        <strain evidence="2 3">HC1.1ba</strain>
    </source>
</reference>
<evidence type="ECO:0008006" key="4">
    <source>
        <dbReference type="Google" id="ProtNLM"/>
    </source>
</evidence>
<dbReference type="EMBL" id="MWML01000028">
    <property type="protein sequence ID" value="TCG08668.1"/>
    <property type="molecule type" value="Genomic_DNA"/>
</dbReference>
<proteinExistence type="predicted"/>
<dbReference type="Gene3D" id="3.30.70.100">
    <property type="match status" value="2"/>
</dbReference>
<evidence type="ECO:0000313" key="2">
    <source>
        <dbReference type="EMBL" id="TCG08668.1"/>
    </source>
</evidence>